<keyword evidence="3" id="KW-1185">Reference proteome</keyword>
<feature type="compositionally biased region" description="Basic and acidic residues" evidence="1">
    <location>
        <begin position="11"/>
        <end position="21"/>
    </location>
</feature>
<dbReference type="AlphaFoldDB" id="A0A392SY92"/>
<dbReference type="Proteomes" id="UP000265520">
    <property type="component" value="Unassembled WGS sequence"/>
</dbReference>
<evidence type="ECO:0000313" key="2">
    <source>
        <dbReference type="EMBL" id="MCI53025.1"/>
    </source>
</evidence>
<organism evidence="2 3">
    <name type="scientific">Trifolium medium</name>
    <dbReference type="NCBI Taxonomy" id="97028"/>
    <lineage>
        <taxon>Eukaryota</taxon>
        <taxon>Viridiplantae</taxon>
        <taxon>Streptophyta</taxon>
        <taxon>Embryophyta</taxon>
        <taxon>Tracheophyta</taxon>
        <taxon>Spermatophyta</taxon>
        <taxon>Magnoliopsida</taxon>
        <taxon>eudicotyledons</taxon>
        <taxon>Gunneridae</taxon>
        <taxon>Pentapetalae</taxon>
        <taxon>rosids</taxon>
        <taxon>fabids</taxon>
        <taxon>Fabales</taxon>
        <taxon>Fabaceae</taxon>
        <taxon>Papilionoideae</taxon>
        <taxon>50 kb inversion clade</taxon>
        <taxon>NPAAA clade</taxon>
        <taxon>Hologalegina</taxon>
        <taxon>IRL clade</taxon>
        <taxon>Trifolieae</taxon>
        <taxon>Trifolium</taxon>
    </lineage>
</organism>
<evidence type="ECO:0000313" key="3">
    <source>
        <dbReference type="Proteomes" id="UP000265520"/>
    </source>
</evidence>
<feature type="region of interest" description="Disordered" evidence="1">
    <location>
        <begin position="1"/>
        <end position="21"/>
    </location>
</feature>
<proteinExistence type="predicted"/>
<evidence type="ECO:0000256" key="1">
    <source>
        <dbReference type="SAM" id="MobiDB-lite"/>
    </source>
</evidence>
<accession>A0A392SY92</accession>
<name>A0A392SY92_9FABA</name>
<feature type="non-terminal residue" evidence="2">
    <location>
        <position position="21"/>
    </location>
</feature>
<sequence>MVRGRPLYVRGKPEDVKDGEM</sequence>
<protein>
    <submittedName>
        <fullName evidence="2">Uncharacterized protein</fullName>
    </submittedName>
</protein>
<reference evidence="2 3" key="1">
    <citation type="journal article" date="2018" name="Front. Plant Sci.">
        <title>Red Clover (Trifolium pratense) and Zigzag Clover (T. medium) - A Picture of Genomic Similarities and Differences.</title>
        <authorList>
            <person name="Dluhosova J."/>
            <person name="Istvanek J."/>
            <person name="Nedelnik J."/>
            <person name="Repkova J."/>
        </authorList>
    </citation>
    <scope>NUCLEOTIDE SEQUENCE [LARGE SCALE GENOMIC DNA]</scope>
    <source>
        <strain evidence="3">cv. 10/8</strain>
        <tissue evidence="2">Leaf</tissue>
    </source>
</reference>
<dbReference type="EMBL" id="LXQA010456586">
    <property type="protein sequence ID" value="MCI53025.1"/>
    <property type="molecule type" value="Genomic_DNA"/>
</dbReference>
<comment type="caution">
    <text evidence="2">The sequence shown here is derived from an EMBL/GenBank/DDBJ whole genome shotgun (WGS) entry which is preliminary data.</text>
</comment>